<dbReference type="AlphaFoldDB" id="A0A1V2IKE2"/>
<keyword evidence="3" id="KW-1185">Reference proteome</keyword>
<dbReference type="RefSeq" id="WP_076812591.1">
    <property type="nucleotide sequence ID" value="NZ_MOMC01000003.1"/>
</dbReference>
<dbReference type="Proteomes" id="UP000188929">
    <property type="component" value="Unassembled WGS sequence"/>
</dbReference>
<comment type="caution">
    <text evidence="2">The sequence shown here is derived from an EMBL/GenBank/DDBJ whole genome shotgun (WGS) entry which is preliminary data.</text>
</comment>
<reference evidence="3" key="1">
    <citation type="submission" date="2016-10" db="EMBL/GenBank/DDBJ databases">
        <title>Frankia sp. NRRL B-16386 Genome sequencing.</title>
        <authorList>
            <person name="Ghodhbane-Gtari F."/>
            <person name="Swanson E."/>
            <person name="Gueddou A."/>
            <person name="Hezbri K."/>
            <person name="Ktari K."/>
            <person name="Nouioui I."/>
            <person name="Morris K."/>
            <person name="Simpson S."/>
            <person name="Abebe-Akele F."/>
            <person name="Thomas K."/>
            <person name="Gtari M."/>
            <person name="Tisa L.S."/>
        </authorList>
    </citation>
    <scope>NUCLEOTIDE SEQUENCE [LARGE SCALE GENOMIC DNA]</scope>
    <source>
        <strain evidence="3">NRRL B-16386</strain>
    </source>
</reference>
<feature type="coiled-coil region" evidence="1">
    <location>
        <begin position="11"/>
        <end position="38"/>
    </location>
</feature>
<protein>
    <submittedName>
        <fullName evidence="2">Uncharacterized protein</fullName>
    </submittedName>
</protein>
<evidence type="ECO:0000313" key="3">
    <source>
        <dbReference type="Proteomes" id="UP000188929"/>
    </source>
</evidence>
<dbReference type="EMBL" id="MOMC01000003">
    <property type="protein sequence ID" value="ONH33653.1"/>
    <property type="molecule type" value="Genomic_DNA"/>
</dbReference>
<organism evidence="2 3">
    <name type="scientific">Pseudofrankia asymbiotica</name>
    <dbReference type="NCBI Taxonomy" id="1834516"/>
    <lineage>
        <taxon>Bacteria</taxon>
        <taxon>Bacillati</taxon>
        <taxon>Actinomycetota</taxon>
        <taxon>Actinomycetes</taxon>
        <taxon>Frankiales</taxon>
        <taxon>Frankiaceae</taxon>
        <taxon>Pseudofrankia</taxon>
    </lineage>
</organism>
<evidence type="ECO:0000256" key="1">
    <source>
        <dbReference type="SAM" id="Coils"/>
    </source>
</evidence>
<dbReference type="OrthoDB" id="3394626at2"/>
<accession>A0A1V2IKE2</accession>
<name>A0A1V2IKE2_9ACTN</name>
<keyword evidence="1" id="KW-0175">Coiled coil</keyword>
<gene>
    <name evidence="2" type="ORF">BL253_01145</name>
</gene>
<proteinExistence type="predicted"/>
<sequence length="73" mass="8207">MRKKARDLDDLRELAEGVRDAEQTLDTARRNRDEGIRDVRRAGQHTVAEIAEAADVSEPTVRVVVRGIRPGDK</sequence>
<dbReference type="STRING" id="1834516.BL253_01145"/>
<evidence type="ECO:0000313" key="2">
    <source>
        <dbReference type="EMBL" id="ONH33653.1"/>
    </source>
</evidence>